<evidence type="ECO:0000256" key="11">
    <source>
        <dbReference type="PROSITE-ProRule" id="PRU00042"/>
    </source>
</evidence>
<feature type="domain" description="C2H2-type" evidence="13">
    <location>
        <begin position="390"/>
        <end position="417"/>
    </location>
</feature>
<gene>
    <name evidence="14" type="ORF">LSH36_664g00012</name>
</gene>
<evidence type="ECO:0000313" key="14">
    <source>
        <dbReference type="EMBL" id="KAK2145669.1"/>
    </source>
</evidence>
<evidence type="ECO:0000256" key="12">
    <source>
        <dbReference type="SAM" id="MobiDB-lite"/>
    </source>
</evidence>
<dbReference type="SMART" id="SM00355">
    <property type="entry name" value="ZnF_C2H2"/>
    <property type="match status" value="8"/>
</dbReference>
<keyword evidence="9" id="KW-0804">Transcription</keyword>
<evidence type="ECO:0000256" key="7">
    <source>
        <dbReference type="ARBA" id="ARBA00023015"/>
    </source>
</evidence>
<dbReference type="PANTHER" id="PTHR24376">
    <property type="entry name" value="ZINC FINGER PROTEIN"/>
    <property type="match status" value="1"/>
</dbReference>
<evidence type="ECO:0000256" key="2">
    <source>
        <dbReference type="ARBA" id="ARBA00006991"/>
    </source>
</evidence>
<keyword evidence="4" id="KW-0677">Repeat</keyword>
<sequence>MANIAASQAENVITLCSETKLINAVKGLGEPADGNAVVQVIVLHLDLFTCGTCGKQSTDILEHILHKSQHKVSELYTCELCKLVLATRESLFEHYKNSHNLSNLFPPTDAPLADKDMVVLSCDGEGSSRFMTWEMMMDADRKQQDSQDRVDTTLMCGDIERNVADETSSVSIIPHVPVSSVSSKTRSRSLLKAAKRTMLNSAKRDLTSTRVHHGFLGASQSKVVPTRRPPILRGGRSPVSMKQKSTMVGVPPAPVHSEQTATITKSSIEYLTDADSKKDDLLLSDDHCLLSDFNSPDKEELATQVILKEDETLPFHNGLEIVTEPKNPVGKARVEGCSRNEKKSRKMRHPRKMERQDLPGVYPCNQCGKTFMKLRYLRLHGEMHRNDKQFVCDECGKIFKCRGYLRVHMRRHEKSEKVFRCNQCDFTSSINAVIHAHRQIHSQGSVLCDTCGYAYTDKATLAKHKRVHDPNRPFACNFPGCTWRFKTEIMCKAHIRAHTTEGKFRCSYCGYVFRHKHHLQRHESNMHGVKHSKSRTYSQKSAPKTTYTALSTEETESSVNIIISTDYTSDGLDLHENGISQQFLVIHPDDVSEQLAYETTDITSLTSDYSLIQSEDIHTDNQTA</sequence>
<dbReference type="InterPro" id="IPR013087">
    <property type="entry name" value="Znf_C2H2_type"/>
</dbReference>
<evidence type="ECO:0000259" key="13">
    <source>
        <dbReference type="PROSITE" id="PS50157"/>
    </source>
</evidence>
<dbReference type="GO" id="GO:0005634">
    <property type="term" value="C:nucleus"/>
    <property type="evidence" value="ECO:0007669"/>
    <property type="project" value="UniProtKB-SubCell"/>
</dbReference>
<keyword evidence="8" id="KW-0238">DNA-binding</keyword>
<feature type="region of interest" description="Disordered" evidence="12">
    <location>
        <begin position="524"/>
        <end position="551"/>
    </location>
</feature>
<comment type="similarity">
    <text evidence="2">Belongs to the krueppel C2H2-type zinc-finger protein family.</text>
</comment>
<evidence type="ECO:0000256" key="5">
    <source>
        <dbReference type="ARBA" id="ARBA00022771"/>
    </source>
</evidence>
<evidence type="ECO:0000256" key="3">
    <source>
        <dbReference type="ARBA" id="ARBA00022723"/>
    </source>
</evidence>
<feature type="compositionally biased region" description="Basic and acidic residues" evidence="12">
    <location>
        <begin position="332"/>
        <end position="341"/>
    </location>
</feature>
<feature type="region of interest" description="Disordered" evidence="12">
    <location>
        <begin position="330"/>
        <end position="352"/>
    </location>
</feature>
<keyword evidence="10" id="KW-0539">Nucleus</keyword>
<reference evidence="14" key="1">
    <citation type="journal article" date="2023" name="Mol. Biol. Evol.">
        <title>Third-Generation Sequencing Reveals the Adaptive Role of the Epigenome in Three Deep-Sea Polychaetes.</title>
        <authorList>
            <person name="Perez M."/>
            <person name="Aroh O."/>
            <person name="Sun Y."/>
            <person name="Lan Y."/>
            <person name="Juniper S.K."/>
            <person name="Young C.R."/>
            <person name="Angers B."/>
            <person name="Qian P.Y."/>
        </authorList>
    </citation>
    <scope>NUCLEOTIDE SEQUENCE</scope>
    <source>
        <strain evidence="14">P08H-3</strain>
    </source>
</reference>
<dbReference type="GO" id="GO:0008270">
    <property type="term" value="F:zinc ion binding"/>
    <property type="evidence" value="ECO:0007669"/>
    <property type="project" value="UniProtKB-KW"/>
</dbReference>
<dbReference type="Gene3D" id="3.30.160.60">
    <property type="entry name" value="Classic Zinc Finger"/>
    <property type="match status" value="3"/>
</dbReference>
<evidence type="ECO:0000256" key="9">
    <source>
        <dbReference type="ARBA" id="ARBA00023163"/>
    </source>
</evidence>
<comment type="subcellular location">
    <subcellularLocation>
        <location evidence="1">Nucleus</location>
    </subcellularLocation>
</comment>
<dbReference type="GO" id="GO:0001228">
    <property type="term" value="F:DNA-binding transcription activator activity, RNA polymerase II-specific"/>
    <property type="evidence" value="ECO:0007669"/>
    <property type="project" value="TreeGrafter"/>
</dbReference>
<evidence type="ECO:0000256" key="6">
    <source>
        <dbReference type="ARBA" id="ARBA00022833"/>
    </source>
</evidence>
<protein>
    <recommendedName>
        <fullName evidence="13">C2H2-type domain-containing protein</fullName>
    </recommendedName>
</protein>
<proteinExistence type="inferred from homology"/>
<dbReference type="SUPFAM" id="SSF57667">
    <property type="entry name" value="beta-beta-alpha zinc fingers"/>
    <property type="match status" value="4"/>
</dbReference>
<evidence type="ECO:0000256" key="4">
    <source>
        <dbReference type="ARBA" id="ARBA00022737"/>
    </source>
</evidence>
<feature type="domain" description="C2H2-type" evidence="13">
    <location>
        <begin position="474"/>
        <end position="503"/>
    </location>
</feature>
<name>A0AAD9J3G5_9ANNE</name>
<dbReference type="Pfam" id="PF00096">
    <property type="entry name" value="zf-C2H2"/>
    <property type="match status" value="4"/>
</dbReference>
<dbReference type="AlphaFoldDB" id="A0AAD9J3G5"/>
<organism evidence="14 15">
    <name type="scientific">Paralvinella palmiformis</name>
    <dbReference type="NCBI Taxonomy" id="53620"/>
    <lineage>
        <taxon>Eukaryota</taxon>
        <taxon>Metazoa</taxon>
        <taxon>Spiralia</taxon>
        <taxon>Lophotrochozoa</taxon>
        <taxon>Annelida</taxon>
        <taxon>Polychaeta</taxon>
        <taxon>Sedentaria</taxon>
        <taxon>Canalipalpata</taxon>
        <taxon>Terebellida</taxon>
        <taxon>Terebelliformia</taxon>
        <taxon>Alvinellidae</taxon>
        <taxon>Paralvinella</taxon>
    </lineage>
</organism>
<accession>A0AAD9J3G5</accession>
<dbReference type="InterPro" id="IPR036236">
    <property type="entry name" value="Znf_C2H2_sf"/>
</dbReference>
<feature type="domain" description="C2H2-type" evidence="13">
    <location>
        <begin position="446"/>
        <end position="473"/>
    </location>
</feature>
<dbReference type="EMBL" id="JAODUP010000664">
    <property type="protein sequence ID" value="KAK2145669.1"/>
    <property type="molecule type" value="Genomic_DNA"/>
</dbReference>
<feature type="domain" description="C2H2-type" evidence="13">
    <location>
        <begin position="362"/>
        <end position="389"/>
    </location>
</feature>
<dbReference type="PANTHER" id="PTHR24376:SF216">
    <property type="entry name" value="ZINC FINGER PROTEIN 420-LIKE"/>
    <property type="match status" value="1"/>
</dbReference>
<dbReference type="FunFam" id="3.30.160.60:FF:001370">
    <property type="entry name" value="Zinc finger protein"/>
    <property type="match status" value="1"/>
</dbReference>
<comment type="caution">
    <text evidence="14">The sequence shown here is derived from an EMBL/GenBank/DDBJ whole genome shotgun (WGS) entry which is preliminary data.</text>
</comment>
<feature type="domain" description="C2H2-type" evidence="13">
    <location>
        <begin position="504"/>
        <end position="536"/>
    </location>
</feature>
<feature type="compositionally biased region" description="Basic residues" evidence="12">
    <location>
        <begin position="342"/>
        <end position="352"/>
    </location>
</feature>
<evidence type="ECO:0000256" key="10">
    <source>
        <dbReference type="ARBA" id="ARBA00023242"/>
    </source>
</evidence>
<dbReference type="PROSITE" id="PS00028">
    <property type="entry name" value="ZINC_FINGER_C2H2_1"/>
    <property type="match status" value="5"/>
</dbReference>
<dbReference type="Proteomes" id="UP001208570">
    <property type="component" value="Unassembled WGS sequence"/>
</dbReference>
<keyword evidence="6" id="KW-0862">Zinc</keyword>
<keyword evidence="5 11" id="KW-0863">Zinc-finger</keyword>
<dbReference type="PROSITE" id="PS50157">
    <property type="entry name" value="ZINC_FINGER_C2H2_2"/>
    <property type="match status" value="5"/>
</dbReference>
<evidence type="ECO:0000256" key="8">
    <source>
        <dbReference type="ARBA" id="ARBA00023125"/>
    </source>
</evidence>
<keyword evidence="7" id="KW-0805">Transcription regulation</keyword>
<keyword evidence="3" id="KW-0479">Metal-binding</keyword>
<feature type="compositionally biased region" description="Polar residues" evidence="12">
    <location>
        <begin position="535"/>
        <end position="551"/>
    </location>
</feature>
<keyword evidence="15" id="KW-1185">Reference proteome</keyword>
<dbReference type="GO" id="GO:0000978">
    <property type="term" value="F:RNA polymerase II cis-regulatory region sequence-specific DNA binding"/>
    <property type="evidence" value="ECO:0007669"/>
    <property type="project" value="TreeGrafter"/>
</dbReference>
<evidence type="ECO:0000256" key="1">
    <source>
        <dbReference type="ARBA" id="ARBA00004123"/>
    </source>
</evidence>
<evidence type="ECO:0000313" key="15">
    <source>
        <dbReference type="Proteomes" id="UP001208570"/>
    </source>
</evidence>